<evidence type="ECO:0000313" key="3">
    <source>
        <dbReference type="Proteomes" id="UP000294743"/>
    </source>
</evidence>
<proteinExistence type="predicted"/>
<gene>
    <name evidence="2" type="ORF">EDD63_11021</name>
</gene>
<comment type="caution">
    <text evidence="2">The sequence shown here is derived from an EMBL/GenBank/DDBJ whole genome shotgun (WGS) entry which is preliminary data.</text>
</comment>
<dbReference type="InterPro" id="IPR052917">
    <property type="entry name" value="Stress-Dev_Protein"/>
</dbReference>
<dbReference type="InterPro" id="IPR012349">
    <property type="entry name" value="Split_barrel_FMN-bd"/>
</dbReference>
<evidence type="ECO:0000313" key="2">
    <source>
        <dbReference type="EMBL" id="TDW20801.1"/>
    </source>
</evidence>
<dbReference type="OrthoDB" id="1954371at2"/>
<dbReference type="InterPro" id="IPR011576">
    <property type="entry name" value="Pyridox_Oxase_N"/>
</dbReference>
<dbReference type="Proteomes" id="UP000294743">
    <property type="component" value="Unassembled WGS sequence"/>
</dbReference>
<organism evidence="2 3">
    <name type="scientific">Breznakia blatticola</name>
    <dbReference type="NCBI Taxonomy" id="1754012"/>
    <lineage>
        <taxon>Bacteria</taxon>
        <taxon>Bacillati</taxon>
        <taxon>Bacillota</taxon>
        <taxon>Erysipelotrichia</taxon>
        <taxon>Erysipelotrichales</taxon>
        <taxon>Erysipelotrichaceae</taxon>
        <taxon>Breznakia</taxon>
    </lineage>
</organism>
<evidence type="ECO:0000259" key="1">
    <source>
        <dbReference type="Pfam" id="PF01243"/>
    </source>
</evidence>
<feature type="domain" description="Pyridoxamine 5'-phosphate oxidase N-terminal" evidence="1">
    <location>
        <begin position="26"/>
        <end position="135"/>
    </location>
</feature>
<dbReference type="AlphaFoldDB" id="A0A4R7ZUX7"/>
<dbReference type="Gene3D" id="2.30.110.10">
    <property type="entry name" value="Electron Transport, Fmn-binding Protein, Chain A"/>
    <property type="match status" value="1"/>
</dbReference>
<protein>
    <submittedName>
        <fullName evidence="2">General stress protein 26</fullName>
    </submittedName>
</protein>
<dbReference type="EMBL" id="SODD01000010">
    <property type="protein sequence ID" value="TDW20801.1"/>
    <property type="molecule type" value="Genomic_DNA"/>
</dbReference>
<dbReference type="SUPFAM" id="SSF50475">
    <property type="entry name" value="FMN-binding split barrel"/>
    <property type="match status" value="1"/>
</dbReference>
<dbReference type="PANTHER" id="PTHR34818">
    <property type="entry name" value="PROTEIN BLI-3"/>
    <property type="match status" value="1"/>
</dbReference>
<dbReference type="Pfam" id="PF01243">
    <property type="entry name" value="PNPOx_N"/>
    <property type="match status" value="1"/>
</dbReference>
<dbReference type="RefSeq" id="WP_134168858.1">
    <property type="nucleotide sequence ID" value="NZ_SODD01000010.1"/>
</dbReference>
<reference evidence="2 3" key="1">
    <citation type="submission" date="2019-03" db="EMBL/GenBank/DDBJ databases">
        <title>Genomic Encyclopedia of Type Strains, Phase IV (KMG-IV): sequencing the most valuable type-strain genomes for metagenomic binning, comparative biology and taxonomic classification.</title>
        <authorList>
            <person name="Goeker M."/>
        </authorList>
    </citation>
    <scope>NUCLEOTIDE SEQUENCE [LARGE SCALE GENOMIC DNA]</scope>
    <source>
        <strain evidence="2 3">DSM 28867</strain>
    </source>
</reference>
<name>A0A4R7ZUX7_9FIRM</name>
<accession>A0A4R7ZUX7</accession>
<dbReference type="PANTHER" id="PTHR34818:SF1">
    <property type="entry name" value="PROTEIN BLI-3"/>
    <property type="match status" value="1"/>
</dbReference>
<sequence length="158" mass="18738">MFTQEHFSDVKRAMKTMNYLIDHADETTISSVGDDGYPTIKTMRPARCHDCIQTFYFATTRNALRTLNYLNNPKAAIHFYDANFVRTLMLQGSMRVLGHEESIQYYESQDDEYFKLGINDPSFCILEFRAERGRFYSNLHIYEFIVHEFLQTYYDLMT</sequence>
<keyword evidence="3" id="KW-1185">Reference proteome</keyword>